<gene>
    <name evidence="2" type="ORF">A7D17_22135</name>
</gene>
<evidence type="ECO:0000313" key="3">
    <source>
        <dbReference type="Proteomes" id="UP000077659"/>
    </source>
</evidence>
<reference evidence="2 3" key="1">
    <citation type="submission" date="2016-05" db="EMBL/GenBank/DDBJ databases">
        <title>Pathogenic, phenotypic and molecular characterisation of Xanthomonas nasturtii sp. nov. and Xanthomonas floridensis sp. nov., new species of Xanthomonas associated with watercress production in Florida.</title>
        <authorList>
            <person name="Vicente J.G."/>
            <person name="Rothwell S."/>
            <person name="Holub E.B."/>
            <person name="Studholme D.J."/>
        </authorList>
    </citation>
    <scope>NUCLEOTIDE SEQUENCE [LARGE SCALE GENOMIC DNA]</scope>
    <source>
        <strain evidence="2 3">WHRI 8848</strain>
    </source>
</reference>
<evidence type="ECO:0000313" key="2">
    <source>
        <dbReference type="EMBL" id="OAG66124.1"/>
    </source>
</evidence>
<protein>
    <recommendedName>
        <fullName evidence="4">DUF4034 domain-containing protein</fullName>
    </recommendedName>
</protein>
<dbReference type="STRING" id="1843580.A7D17_22135"/>
<organism evidence="2 3">
    <name type="scientific">Xanthomonas floridensis</name>
    <dbReference type="NCBI Taxonomy" id="1843580"/>
    <lineage>
        <taxon>Bacteria</taxon>
        <taxon>Pseudomonadati</taxon>
        <taxon>Pseudomonadota</taxon>
        <taxon>Gammaproteobacteria</taxon>
        <taxon>Lysobacterales</taxon>
        <taxon>Lysobacteraceae</taxon>
        <taxon>Xanthomonas</taxon>
    </lineage>
</organism>
<proteinExistence type="predicted"/>
<name>A0A1A9M6K6_9XANT</name>
<evidence type="ECO:0008006" key="4">
    <source>
        <dbReference type="Google" id="ProtNLM"/>
    </source>
</evidence>
<dbReference type="AlphaFoldDB" id="A0A1A9M6K6"/>
<feature type="chain" id="PRO_5008392680" description="DUF4034 domain-containing protein" evidence="1">
    <location>
        <begin position="18"/>
        <end position="450"/>
    </location>
</feature>
<sequence length="450" mass="50589">MVAAVLAIATWLQAAQASNSSTFMSEVGRVSSVYERLANSAESERLIGEGKKSEVNARLKALVPEASKSAYDAFVLSNILYRADITASDAYMKLADEKLPGNSFVMFERGMREHRAGRCDVALPLYEKAATLLPRSQAPDRLWAYITHCRLVLGDARGAVAAWNHVDFREKHTAIEKSMYDIFSTTDPDAERERLIRSIHAGAAGDVCTLTKLDKNWEIDWWNAKRQPEYLAHDIALVRSLSRNDKNFQQVVGLCIDAVDLDDNEFRRFIASAGYWGEGGRLPEDPIASYTLISQLQKRKMATADEIFQRYGVALEQRYKRMPADRSTLDLLAFLYSATGRSEQLKPIDLYGWKTLKIEAYALSYLKGLAETDTGYSAALAQAARDFPNSAEIQRLNLVLHAESDDKVTYLMRYVAAQFPNVQEHLSGRYRLDDFMAALKNELDVSVPKK</sequence>
<evidence type="ECO:0000256" key="1">
    <source>
        <dbReference type="SAM" id="SignalP"/>
    </source>
</evidence>
<dbReference type="Proteomes" id="UP000077659">
    <property type="component" value="Unassembled WGS sequence"/>
</dbReference>
<feature type="signal peptide" evidence="1">
    <location>
        <begin position="1"/>
        <end position="17"/>
    </location>
</feature>
<accession>A0A1A9M6K6</accession>
<dbReference type="EMBL" id="LXNG01000041">
    <property type="protein sequence ID" value="OAG66124.1"/>
    <property type="molecule type" value="Genomic_DNA"/>
</dbReference>
<comment type="caution">
    <text evidence="2">The sequence shown here is derived from an EMBL/GenBank/DDBJ whole genome shotgun (WGS) entry which is preliminary data.</text>
</comment>
<keyword evidence="1" id="KW-0732">Signal</keyword>